<accession>A4X034</accession>
<geneLocation type="plasmid" evidence="1">
    <name>pRSPA02</name>
</geneLocation>
<dbReference type="KEGG" id="rsq:Rsph17025_4147"/>
<dbReference type="HOGENOM" id="CLU_2036235_0_0_5"/>
<name>A4X034_CERS5</name>
<sequence precursor="true">MNSTSSALTLPTCRKLGRGSLLPEGRREPVFRVRQHSLEPWLPRLDTEWTAGCRNGADFWRRMQAAGFRGSLRVVTQWATRRRRAETSRSALPARCPARYRRQGRTSEFSVPFSWFSAMPT</sequence>
<dbReference type="AlphaFoldDB" id="A4X034"/>
<keyword evidence="1" id="KW-0614">Plasmid</keyword>
<dbReference type="EMBL" id="CP000663">
    <property type="protein sequence ID" value="ABP72998.1"/>
    <property type="molecule type" value="Genomic_DNA"/>
</dbReference>
<proteinExistence type="predicted"/>
<gene>
    <name evidence="1" type="ordered locus">Rsph17025_4147</name>
</gene>
<organism evidence="1">
    <name type="scientific">Cereibacter sphaeroides (strain ATCC 17025 / ATH 2.4.3)</name>
    <name type="common">Rhodobacter sphaeroides</name>
    <dbReference type="NCBI Taxonomy" id="349102"/>
    <lineage>
        <taxon>Bacteria</taxon>
        <taxon>Pseudomonadati</taxon>
        <taxon>Pseudomonadota</taxon>
        <taxon>Alphaproteobacteria</taxon>
        <taxon>Rhodobacterales</taxon>
        <taxon>Paracoccaceae</taxon>
        <taxon>Cereibacter</taxon>
    </lineage>
</organism>
<evidence type="ECO:0000313" key="1">
    <source>
        <dbReference type="EMBL" id="ABP72998.1"/>
    </source>
</evidence>
<evidence type="ECO:0008006" key="2">
    <source>
        <dbReference type="Google" id="ProtNLM"/>
    </source>
</evidence>
<protein>
    <recommendedName>
        <fullName evidence="2">Transposase</fullName>
    </recommendedName>
</protein>
<reference evidence="1" key="1">
    <citation type="submission" date="2007-04" db="EMBL/GenBank/DDBJ databases">
        <title>Complete sequence of plasmid pRSPA02 of Rhodobacter sphaeroides ATCC 17025.</title>
        <authorList>
            <consortium name="US DOE Joint Genome Institute"/>
            <person name="Copeland A."/>
            <person name="Lucas S."/>
            <person name="Lapidus A."/>
            <person name="Barry K."/>
            <person name="Detter J.C."/>
            <person name="Glavina del Rio T."/>
            <person name="Hammon N."/>
            <person name="Israni S."/>
            <person name="Dalin E."/>
            <person name="Tice H."/>
            <person name="Pitluck S."/>
            <person name="Chertkov O."/>
            <person name="Brettin T."/>
            <person name="Bruce D."/>
            <person name="Han C."/>
            <person name="Schmutz J."/>
            <person name="Larimer F."/>
            <person name="Land M."/>
            <person name="Hauser L."/>
            <person name="Kyrpides N."/>
            <person name="Kim E."/>
            <person name="Richardson P."/>
            <person name="Mackenzie C."/>
            <person name="Choudhary M."/>
            <person name="Donohue T.J."/>
            <person name="Kaplan S."/>
        </authorList>
    </citation>
    <scope>NUCLEOTIDE SEQUENCE [LARGE SCALE GENOMIC DNA]</scope>
    <source>
        <strain evidence="1">ATCC 17025</strain>
        <plasmid evidence="1">pRSPA02</plasmid>
    </source>
</reference>